<dbReference type="PANTHER" id="PTHR36034:SF2">
    <property type="entry name" value="EXPRESSED PROTEIN"/>
    <property type="match status" value="1"/>
</dbReference>
<reference evidence="2" key="1">
    <citation type="submission" date="2022-12" db="EMBL/GenBank/DDBJ databases">
        <title>Draft genome assemblies for two species of Escallonia (Escalloniales).</title>
        <authorList>
            <person name="Chanderbali A."/>
            <person name="Dervinis C."/>
            <person name="Anghel I."/>
            <person name="Soltis D."/>
            <person name="Soltis P."/>
            <person name="Zapata F."/>
        </authorList>
    </citation>
    <scope>NUCLEOTIDE SEQUENCE</scope>
    <source>
        <strain evidence="2">UCBG64.0493</strain>
        <tissue evidence="2">Leaf</tissue>
    </source>
</reference>
<feature type="region of interest" description="Disordered" evidence="1">
    <location>
        <begin position="149"/>
        <end position="187"/>
    </location>
</feature>
<comment type="caution">
    <text evidence="2">The sequence shown here is derived from an EMBL/GenBank/DDBJ whole genome shotgun (WGS) entry which is preliminary data.</text>
</comment>
<dbReference type="Proteomes" id="UP001188597">
    <property type="component" value="Unassembled WGS sequence"/>
</dbReference>
<feature type="compositionally biased region" description="Polar residues" evidence="1">
    <location>
        <begin position="172"/>
        <end position="186"/>
    </location>
</feature>
<sequence length="236" mass="25967">MRKMKMKSVMKAWLGHTVTSAEESELRVNFASTVRRTSTGSKIQAQYIITKTEFTTVARHSRAEISDTGQRRQSLPNLPVGGRHFSAVISDQYDMWALAFAAKIAVGGTMNFLMLRSNQTAAPEQQAGVGFGNDVSKSAATLEGLIAQEPFPESSSADNHDRESDGFRSENRSAGGSSVMDNSPSVENHIDVSEDEGWIAIPYSTPLPLLHLFFAVYQVQMCSLHIAMVDRADIWH</sequence>
<proteinExistence type="predicted"/>
<keyword evidence="3" id="KW-1185">Reference proteome</keyword>
<feature type="compositionally biased region" description="Basic and acidic residues" evidence="1">
    <location>
        <begin position="158"/>
        <end position="171"/>
    </location>
</feature>
<gene>
    <name evidence="2" type="ORF">RJ639_046463</name>
</gene>
<evidence type="ECO:0000256" key="1">
    <source>
        <dbReference type="SAM" id="MobiDB-lite"/>
    </source>
</evidence>
<dbReference type="EMBL" id="JAVXUP010000686">
    <property type="protein sequence ID" value="KAK3022919.1"/>
    <property type="molecule type" value="Genomic_DNA"/>
</dbReference>
<evidence type="ECO:0000313" key="2">
    <source>
        <dbReference type="EMBL" id="KAK3022919.1"/>
    </source>
</evidence>
<name>A0AA89AZD8_9ASTE</name>
<dbReference type="PANTHER" id="PTHR36034">
    <property type="entry name" value="EXPRESSED PROTEIN"/>
    <property type="match status" value="1"/>
</dbReference>
<dbReference type="AlphaFoldDB" id="A0AA89AZD8"/>
<protein>
    <submittedName>
        <fullName evidence="2">Uncharacterized protein</fullName>
    </submittedName>
</protein>
<evidence type="ECO:0000313" key="3">
    <source>
        <dbReference type="Proteomes" id="UP001188597"/>
    </source>
</evidence>
<organism evidence="2 3">
    <name type="scientific">Escallonia herrerae</name>
    <dbReference type="NCBI Taxonomy" id="1293975"/>
    <lineage>
        <taxon>Eukaryota</taxon>
        <taxon>Viridiplantae</taxon>
        <taxon>Streptophyta</taxon>
        <taxon>Embryophyta</taxon>
        <taxon>Tracheophyta</taxon>
        <taxon>Spermatophyta</taxon>
        <taxon>Magnoliopsida</taxon>
        <taxon>eudicotyledons</taxon>
        <taxon>Gunneridae</taxon>
        <taxon>Pentapetalae</taxon>
        <taxon>asterids</taxon>
        <taxon>campanulids</taxon>
        <taxon>Escalloniales</taxon>
        <taxon>Escalloniaceae</taxon>
        <taxon>Escallonia</taxon>
    </lineage>
</organism>
<accession>A0AA89AZD8</accession>